<reference evidence="2 3" key="1">
    <citation type="submission" date="2021-06" db="EMBL/GenBank/DDBJ databases">
        <title>Caerostris darwini draft genome.</title>
        <authorList>
            <person name="Kono N."/>
            <person name="Arakawa K."/>
        </authorList>
    </citation>
    <scope>NUCLEOTIDE SEQUENCE [LARGE SCALE GENOMIC DNA]</scope>
</reference>
<evidence type="ECO:0000313" key="3">
    <source>
        <dbReference type="Proteomes" id="UP001054837"/>
    </source>
</evidence>
<comment type="caution">
    <text evidence="2">The sequence shown here is derived from an EMBL/GenBank/DDBJ whole genome shotgun (WGS) entry which is preliminary data.</text>
</comment>
<evidence type="ECO:0000256" key="1">
    <source>
        <dbReference type="SAM" id="MobiDB-lite"/>
    </source>
</evidence>
<dbReference type="AlphaFoldDB" id="A0AAV4UJ00"/>
<evidence type="ECO:0000313" key="2">
    <source>
        <dbReference type="EMBL" id="GIY57680.1"/>
    </source>
</evidence>
<accession>A0AAV4UJ00</accession>
<name>A0AAV4UJ00_9ARAC</name>
<organism evidence="2 3">
    <name type="scientific">Caerostris darwini</name>
    <dbReference type="NCBI Taxonomy" id="1538125"/>
    <lineage>
        <taxon>Eukaryota</taxon>
        <taxon>Metazoa</taxon>
        <taxon>Ecdysozoa</taxon>
        <taxon>Arthropoda</taxon>
        <taxon>Chelicerata</taxon>
        <taxon>Arachnida</taxon>
        <taxon>Araneae</taxon>
        <taxon>Araneomorphae</taxon>
        <taxon>Entelegynae</taxon>
        <taxon>Araneoidea</taxon>
        <taxon>Araneidae</taxon>
        <taxon>Caerostris</taxon>
    </lineage>
</organism>
<sequence length="142" mass="15588">MVNTLCLEQSTHGNDPKGQKSHSAPHRKIESNAKRDSSGSVLSLKPFKRTLGVLFSFLKSTSSQGQLHFVTGSCSSVNTLWLERKAHTAAIKRVKSQIHPLNEKSRRRSKVKSGSSGSVLSLKPFKRTLGALFFLLEGNIVT</sequence>
<proteinExistence type="predicted"/>
<feature type="compositionally biased region" description="Basic and acidic residues" evidence="1">
    <location>
        <begin position="27"/>
        <end position="37"/>
    </location>
</feature>
<gene>
    <name evidence="2" type="ORF">CDAR_287201</name>
</gene>
<protein>
    <submittedName>
        <fullName evidence="2">Uncharacterized protein</fullName>
    </submittedName>
</protein>
<dbReference type="Proteomes" id="UP001054837">
    <property type="component" value="Unassembled WGS sequence"/>
</dbReference>
<keyword evidence="3" id="KW-1185">Reference proteome</keyword>
<feature type="compositionally biased region" description="Polar residues" evidence="1">
    <location>
        <begin position="1"/>
        <end position="13"/>
    </location>
</feature>
<dbReference type="EMBL" id="BPLQ01011378">
    <property type="protein sequence ID" value="GIY57680.1"/>
    <property type="molecule type" value="Genomic_DNA"/>
</dbReference>
<feature type="region of interest" description="Disordered" evidence="1">
    <location>
        <begin position="1"/>
        <end position="40"/>
    </location>
</feature>